<accession>A0A1K2ILE8</accession>
<sequence length="81" mass="9664">MYYENNDVLLLFQDNTQTGNHHFSILILRIKFQRPVHNFLGQAHTVKCNFYQTILYCQKITYASKSNTAKGYCILFFEFFL</sequence>
<name>A0A1K2ILE8_9FLAO</name>
<dbReference type="AlphaFoldDB" id="A0A1K2ILE8"/>
<dbReference type="STRING" id="1612149.SAMN05216324_104151"/>
<organism evidence="1 2">
    <name type="scientific">Chryseobacterium limigenitum</name>
    <dbReference type="NCBI Taxonomy" id="1612149"/>
    <lineage>
        <taxon>Bacteria</taxon>
        <taxon>Pseudomonadati</taxon>
        <taxon>Bacteroidota</taxon>
        <taxon>Flavobacteriia</taxon>
        <taxon>Flavobacteriales</taxon>
        <taxon>Weeksellaceae</taxon>
        <taxon>Chryseobacterium group</taxon>
        <taxon>Chryseobacterium</taxon>
    </lineage>
</organism>
<gene>
    <name evidence="1" type="ORF">SAMN05216324_104151</name>
</gene>
<evidence type="ECO:0000313" key="2">
    <source>
        <dbReference type="Proteomes" id="UP000182034"/>
    </source>
</evidence>
<proteinExistence type="predicted"/>
<keyword evidence="2" id="KW-1185">Reference proteome</keyword>
<evidence type="ECO:0000313" key="1">
    <source>
        <dbReference type="EMBL" id="SFZ93126.1"/>
    </source>
</evidence>
<reference evidence="2" key="1">
    <citation type="submission" date="2016-10" db="EMBL/GenBank/DDBJ databases">
        <authorList>
            <person name="Varghese N."/>
            <person name="Submissions S."/>
        </authorList>
    </citation>
    <scope>NUCLEOTIDE SEQUENCE [LARGE SCALE GENOMIC DNA]</scope>
    <source>
        <strain evidence="2">SUR2</strain>
    </source>
</reference>
<dbReference type="EMBL" id="FPKW01000004">
    <property type="protein sequence ID" value="SFZ93126.1"/>
    <property type="molecule type" value="Genomic_DNA"/>
</dbReference>
<protein>
    <submittedName>
        <fullName evidence="1">Uncharacterized protein</fullName>
    </submittedName>
</protein>
<dbReference type="Proteomes" id="UP000182034">
    <property type="component" value="Unassembled WGS sequence"/>
</dbReference>